<name>A0ABP3IXE6_9ACTN</name>
<evidence type="ECO:0000313" key="1">
    <source>
        <dbReference type="EMBL" id="GAA0431158.1"/>
    </source>
</evidence>
<dbReference type="Proteomes" id="UP001500879">
    <property type="component" value="Unassembled WGS sequence"/>
</dbReference>
<protein>
    <recommendedName>
        <fullName evidence="3">FXSXX-COOH protein</fullName>
    </recommendedName>
</protein>
<accession>A0ABP3IXE6</accession>
<organism evidence="1 2">
    <name type="scientific">Streptomyces luteireticuli</name>
    <dbReference type="NCBI Taxonomy" id="173858"/>
    <lineage>
        <taxon>Bacteria</taxon>
        <taxon>Bacillati</taxon>
        <taxon>Actinomycetota</taxon>
        <taxon>Actinomycetes</taxon>
        <taxon>Kitasatosporales</taxon>
        <taxon>Streptomycetaceae</taxon>
        <taxon>Streptomyces</taxon>
    </lineage>
</organism>
<evidence type="ECO:0008006" key="3">
    <source>
        <dbReference type="Google" id="ProtNLM"/>
    </source>
</evidence>
<reference evidence="2" key="1">
    <citation type="journal article" date="2019" name="Int. J. Syst. Evol. Microbiol.">
        <title>The Global Catalogue of Microorganisms (GCM) 10K type strain sequencing project: providing services to taxonomists for standard genome sequencing and annotation.</title>
        <authorList>
            <consortium name="The Broad Institute Genomics Platform"/>
            <consortium name="The Broad Institute Genome Sequencing Center for Infectious Disease"/>
            <person name="Wu L."/>
            <person name="Ma J."/>
        </authorList>
    </citation>
    <scope>NUCLEOTIDE SEQUENCE [LARGE SCALE GENOMIC DNA]</scope>
    <source>
        <strain evidence="2">JCM 4788</strain>
    </source>
</reference>
<gene>
    <name evidence="1" type="ORF">GCM10010357_61020</name>
</gene>
<keyword evidence="2" id="KW-1185">Reference proteome</keyword>
<proteinExistence type="predicted"/>
<sequence length="56" mass="5751">MSETLAQSATSSGTLTDLVSAVQADPADVASTIRQRVQASQTSGHVVMMGGWTDAK</sequence>
<dbReference type="EMBL" id="BAAABX010000065">
    <property type="protein sequence ID" value="GAA0431158.1"/>
    <property type="molecule type" value="Genomic_DNA"/>
</dbReference>
<dbReference type="RefSeq" id="WP_344031303.1">
    <property type="nucleotide sequence ID" value="NZ_BAAABX010000065.1"/>
</dbReference>
<evidence type="ECO:0000313" key="2">
    <source>
        <dbReference type="Proteomes" id="UP001500879"/>
    </source>
</evidence>
<comment type="caution">
    <text evidence="1">The sequence shown here is derived from an EMBL/GenBank/DDBJ whole genome shotgun (WGS) entry which is preliminary data.</text>
</comment>